<name>K0F1B3_NOCB7</name>
<proteinExistence type="predicted"/>
<gene>
    <name evidence="1" type="ORF">O3I_024770</name>
</gene>
<dbReference type="HOGENOM" id="CLU_2539165_0_0_11"/>
<accession>K0F1B3</accession>
<dbReference type="RefSeq" id="WP_014985760.1">
    <property type="nucleotide sequence ID" value="NC_018681.1"/>
</dbReference>
<keyword evidence="2" id="KW-1185">Reference proteome</keyword>
<evidence type="ECO:0000313" key="2">
    <source>
        <dbReference type="Proteomes" id="UP000006304"/>
    </source>
</evidence>
<reference evidence="1 2" key="1">
    <citation type="journal article" date="2012" name="J. Bacteriol.">
        <title>Complete genome sequence of Nocardia brasiliensis HUJEG-1.</title>
        <authorList>
            <person name="Vera-Cabrera L."/>
            <person name="Ortiz-Lopez R."/>
            <person name="Elizondo-Gonzalez R."/>
            <person name="Perez-Maya A.A."/>
            <person name="Ocampo-Candiani J."/>
        </authorList>
    </citation>
    <scope>NUCLEOTIDE SEQUENCE [LARGE SCALE GENOMIC DNA]</scope>
    <source>
        <strain evidence="2">ATCC 700358</strain>
    </source>
</reference>
<sequence length="83" mass="9608">MRTRRTIATIAVKLRDLDTDSDVLDEPLLTQPGRYRMRLYATGRDAHVELQEPGDDLAERYLLQFWPENQSRPPTPMQPVPST</sequence>
<protein>
    <submittedName>
        <fullName evidence="1">Uncharacterized protein</fullName>
    </submittedName>
</protein>
<dbReference type="EMBL" id="CP003876">
    <property type="protein sequence ID" value="AFU02905.1"/>
    <property type="molecule type" value="Genomic_DNA"/>
</dbReference>
<dbReference type="Proteomes" id="UP000006304">
    <property type="component" value="Chromosome"/>
</dbReference>
<dbReference type="AlphaFoldDB" id="K0F1B3"/>
<evidence type="ECO:0000313" key="1">
    <source>
        <dbReference type="EMBL" id="AFU02905.1"/>
    </source>
</evidence>
<organism evidence="1 2">
    <name type="scientific">Nocardia brasiliensis (strain ATCC 700358 / HUJEG-1)</name>
    <dbReference type="NCBI Taxonomy" id="1133849"/>
    <lineage>
        <taxon>Bacteria</taxon>
        <taxon>Bacillati</taxon>
        <taxon>Actinomycetota</taxon>
        <taxon>Actinomycetes</taxon>
        <taxon>Mycobacteriales</taxon>
        <taxon>Nocardiaceae</taxon>
        <taxon>Nocardia</taxon>
    </lineage>
</organism>
<dbReference type="eggNOG" id="ENOG5031GFA">
    <property type="taxonomic scope" value="Bacteria"/>
</dbReference>
<dbReference type="KEGG" id="nbr:O3I_024770"/>